<comment type="caution">
    <text evidence="8">The sequence shown here is derived from an EMBL/GenBank/DDBJ whole genome shotgun (WGS) entry which is preliminary data.</text>
</comment>
<dbReference type="NCBIfam" id="TIGR02181">
    <property type="entry name" value="GRX_bact"/>
    <property type="match status" value="1"/>
</dbReference>
<dbReference type="RefSeq" id="WP_347606521.1">
    <property type="nucleotide sequence ID" value="NZ_JBDPZC010000001.1"/>
</dbReference>
<dbReference type="InterPro" id="IPR011767">
    <property type="entry name" value="GLR_AS"/>
</dbReference>
<dbReference type="InterPro" id="IPR014025">
    <property type="entry name" value="Glutaredoxin_subgr"/>
</dbReference>
<evidence type="ECO:0000256" key="1">
    <source>
        <dbReference type="ARBA" id="ARBA00007787"/>
    </source>
</evidence>
<dbReference type="Proteomes" id="UP001462640">
    <property type="component" value="Unassembled WGS sequence"/>
</dbReference>
<dbReference type="EMBL" id="JBDPZC010000001">
    <property type="protein sequence ID" value="MEO3711992.1"/>
    <property type="molecule type" value="Genomic_DNA"/>
</dbReference>
<keyword evidence="5 6" id="KW-0676">Redox-active center</keyword>
<dbReference type="InterPro" id="IPR011900">
    <property type="entry name" value="GRX_bact"/>
</dbReference>
<accession>A0ABV0GAD1</accession>
<keyword evidence="3 6" id="KW-0249">Electron transport</keyword>
<dbReference type="CDD" id="cd03418">
    <property type="entry name" value="GRX_GRXb_1_3_like"/>
    <property type="match status" value="1"/>
</dbReference>
<dbReference type="PROSITE" id="PS00195">
    <property type="entry name" value="GLUTAREDOXIN_1"/>
    <property type="match status" value="1"/>
</dbReference>
<evidence type="ECO:0000256" key="2">
    <source>
        <dbReference type="ARBA" id="ARBA00022448"/>
    </source>
</evidence>
<dbReference type="SUPFAM" id="SSF52833">
    <property type="entry name" value="Thioredoxin-like"/>
    <property type="match status" value="1"/>
</dbReference>
<protein>
    <recommendedName>
        <fullName evidence="6">Glutaredoxin</fullName>
    </recommendedName>
</protein>
<sequence length="88" mass="9830">MSLVKMYTTQVCPYCVRAKALLKQRGVEQIEEIRVDLDPAQREAMMTLTGRRTVPQIFIGQTHVGGCDELIALDQRGGLMPLLQQQAA</sequence>
<dbReference type="InterPro" id="IPR002109">
    <property type="entry name" value="Glutaredoxin"/>
</dbReference>
<keyword evidence="9" id="KW-1185">Reference proteome</keyword>
<dbReference type="PANTHER" id="PTHR45694:SF18">
    <property type="entry name" value="GLUTAREDOXIN-1-RELATED"/>
    <property type="match status" value="1"/>
</dbReference>
<proteinExistence type="inferred from homology"/>
<gene>
    <name evidence="8" type="primary">grxC</name>
    <name evidence="8" type="ORF">ABDJ40_04340</name>
</gene>
<organism evidence="8 9">
    <name type="scientific">Roseateles flavus</name>
    <dbReference type="NCBI Taxonomy" id="3149041"/>
    <lineage>
        <taxon>Bacteria</taxon>
        <taxon>Pseudomonadati</taxon>
        <taxon>Pseudomonadota</taxon>
        <taxon>Betaproteobacteria</taxon>
        <taxon>Burkholderiales</taxon>
        <taxon>Sphaerotilaceae</taxon>
        <taxon>Roseateles</taxon>
    </lineage>
</organism>
<keyword evidence="6" id="KW-0963">Cytoplasm</keyword>
<evidence type="ECO:0000313" key="8">
    <source>
        <dbReference type="EMBL" id="MEO3711992.1"/>
    </source>
</evidence>
<comment type="function">
    <text evidence="6">Has a glutathione-disulfide oxidoreductase activity in the presence of NADPH and glutathione reductase. Reduces low molecular weight disulfides and proteins.</text>
</comment>
<evidence type="ECO:0000259" key="7">
    <source>
        <dbReference type="Pfam" id="PF00462"/>
    </source>
</evidence>
<evidence type="ECO:0000256" key="4">
    <source>
        <dbReference type="ARBA" id="ARBA00023157"/>
    </source>
</evidence>
<name>A0ABV0GAD1_9BURK</name>
<evidence type="ECO:0000256" key="6">
    <source>
        <dbReference type="RuleBase" id="RU364065"/>
    </source>
</evidence>
<evidence type="ECO:0000313" key="9">
    <source>
        <dbReference type="Proteomes" id="UP001462640"/>
    </source>
</evidence>
<evidence type="ECO:0000256" key="5">
    <source>
        <dbReference type="ARBA" id="ARBA00023284"/>
    </source>
</evidence>
<dbReference type="PROSITE" id="PS51354">
    <property type="entry name" value="GLUTAREDOXIN_2"/>
    <property type="match status" value="1"/>
</dbReference>
<keyword evidence="2 6" id="KW-0813">Transport</keyword>
<dbReference type="Gene3D" id="3.40.30.10">
    <property type="entry name" value="Glutaredoxin"/>
    <property type="match status" value="1"/>
</dbReference>
<comment type="similarity">
    <text evidence="1 6">Belongs to the glutaredoxin family.</text>
</comment>
<evidence type="ECO:0000256" key="3">
    <source>
        <dbReference type="ARBA" id="ARBA00022982"/>
    </source>
</evidence>
<keyword evidence="4" id="KW-1015">Disulfide bond</keyword>
<dbReference type="PANTHER" id="PTHR45694">
    <property type="entry name" value="GLUTAREDOXIN 2"/>
    <property type="match status" value="1"/>
</dbReference>
<reference evidence="8 9" key="1">
    <citation type="submission" date="2024-05" db="EMBL/GenBank/DDBJ databases">
        <title>Roseateles sp. 2.12 16S ribosomal RNA gene Genome sequencing and assembly.</title>
        <authorList>
            <person name="Woo H."/>
        </authorList>
    </citation>
    <scope>NUCLEOTIDE SEQUENCE [LARGE SCALE GENOMIC DNA]</scope>
    <source>
        <strain evidence="8 9">2.12</strain>
    </source>
</reference>
<dbReference type="PRINTS" id="PR00160">
    <property type="entry name" value="GLUTAREDOXIN"/>
</dbReference>
<feature type="domain" description="Glutaredoxin" evidence="7">
    <location>
        <begin position="4"/>
        <end position="64"/>
    </location>
</feature>
<dbReference type="Pfam" id="PF00462">
    <property type="entry name" value="Glutaredoxin"/>
    <property type="match status" value="1"/>
</dbReference>
<dbReference type="InterPro" id="IPR036249">
    <property type="entry name" value="Thioredoxin-like_sf"/>
</dbReference>